<organism evidence="2 3">
    <name type="scientific">Streptomyces avermitilis</name>
    <dbReference type="NCBI Taxonomy" id="33903"/>
    <lineage>
        <taxon>Bacteria</taxon>
        <taxon>Bacillati</taxon>
        <taxon>Actinomycetota</taxon>
        <taxon>Actinomycetes</taxon>
        <taxon>Kitasatosporales</taxon>
        <taxon>Streptomycetaceae</taxon>
        <taxon>Streptomyces</taxon>
    </lineage>
</organism>
<dbReference type="AlphaFoldDB" id="A0A4D4N4F3"/>
<evidence type="ECO:0000313" key="2">
    <source>
        <dbReference type="EMBL" id="GDY78864.1"/>
    </source>
</evidence>
<sequence>MGRPRRKPRGYGSDENVVIRNCVRGKQCAAASQGVGAGEEIAGSEIVGRKWGVVIETLDPLLAVLVIAASVPGPRGRHDPRGDACPGAGHA</sequence>
<accession>A0A4D4N4F3</accession>
<dbReference type="Proteomes" id="UP000299211">
    <property type="component" value="Unassembled WGS sequence"/>
</dbReference>
<gene>
    <name evidence="1" type="ORF">SAV14893_004500</name>
    <name evidence="2" type="ORF">SAV31267_083490</name>
</gene>
<reference evidence="1 4" key="2">
    <citation type="submission" date="2019-04" db="EMBL/GenBank/DDBJ databases">
        <title>Draft genome sequences of Streptomyces avermitilis NBRC 14893.</title>
        <authorList>
            <person name="Komaki H."/>
            <person name="Tamura T."/>
            <person name="Hosoyama A."/>
        </authorList>
    </citation>
    <scope>NUCLEOTIDE SEQUENCE [LARGE SCALE GENOMIC DNA]</scope>
    <source>
        <strain evidence="1 4">NBRC 14893</strain>
    </source>
</reference>
<evidence type="ECO:0000313" key="4">
    <source>
        <dbReference type="Proteomes" id="UP000302139"/>
    </source>
</evidence>
<dbReference type="EMBL" id="BJHY01000001">
    <property type="protein sequence ID" value="GDY78864.1"/>
    <property type="molecule type" value="Genomic_DNA"/>
</dbReference>
<dbReference type="Proteomes" id="UP000302139">
    <property type="component" value="Unassembled WGS sequence"/>
</dbReference>
<protein>
    <submittedName>
        <fullName evidence="2">Uncharacterized protein</fullName>
    </submittedName>
</protein>
<comment type="caution">
    <text evidence="2">The sequence shown here is derived from an EMBL/GenBank/DDBJ whole genome shotgun (WGS) entry which is preliminary data.</text>
</comment>
<name>A0A4D4N4F3_STRAX</name>
<reference evidence="2 3" key="1">
    <citation type="submission" date="2019-04" db="EMBL/GenBank/DDBJ databases">
        <title>Draft genome sequences of Streptomyces avermitilis ATCC 31267.</title>
        <authorList>
            <person name="Komaki H."/>
            <person name="Tamura T."/>
            <person name="Hosoyama A."/>
        </authorList>
    </citation>
    <scope>NUCLEOTIDE SEQUENCE [LARGE SCALE GENOMIC DNA]</scope>
    <source>
        <strain evidence="2 3">ATCC 31267</strain>
    </source>
</reference>
<evidence type="ECO:0000313" key="3">
    <source>
        <dbReference type="Proteomes" id="UP000299211"/>
    </source>
</evidence>
<proteinExistence type="predicted"/>
<evidence type="ECO:0000313" key="1">
    <source>
        <dbReference type="EMBL" id="GDY61057.1"/>
    </source>
</evidence>
<dbReference type="EMBL" id="BJHX01000001">
    <property type="protein sequence ID" value="GDY61057.1"/>
    <property type="molecule type" value="Genomic_DNA"/>
</dbReference>